<dbReference type="PANTHER" id="PTHR11926">
    <property type="entry name" value="GLUCOSYL/GLUCURONOSYL TRANSFERASES"/>
    <property type="match status" value="1"/>
</dbReference>
<dbReference type="PANTHER" id="PTHR11926:SF1498">
    <property type="entry name" value="GLYCOSYLTRANSFERASE"/>
    <property type="match status" value="1"/>
</dbReference>
<dbReference type="OMA" id="YWRERAK"/>
<comment type="similarity">
    <text evidence="1 3">Belongs to the UDP-glycosyltransferase family.</text>
</comment>
<reference evidence="6" key="1">
    <citation type="journal article" date="2017" name="Nat. Commun.">
        <title>The asparagus genome sheds light on the origin and evolution of a young Y chromosome.</title>
        <authorList>
            <person name="Harkess A."/>
            <person name="Zhou J."/>
            <person name="Xu C."/>
            <person name="Bowers J.E."/>
            <person name="Van der Hulst R."/>
            <person name="Ayyampalayam S."/>
            <person name="Mercati F."/>
            <person name="Riccardi P."/>
            <person name="McKain M.R."/>
            <person name="Kakrana A."/>
            <person name="Tang H."/>
            <person name="Ray J."/>
            <person name="Groenendijk J."/>
            <person name="Arikit S."/>
            <person name="Mathioni S.M."/>
            <person name="Nakano M."/>
            <person name="Shan H."/>
            <person name="Telgmann-Rauber A."/>
            <person name="Kanno A."/>
            <person name="Yue Z."/>
            <person name="Chen H."/>
            <person name="Li W."/>
            <person name="Chen Y."/>
            <person name="Xu X."/>
            <person name="Zhang Y."/>
            <person name="Luo S."/>
            <person name="Chen H."/>
            <person name="Gao J."/>
            <person name="Mao Z."/>
            <person name="Pires J.C."/>
            <person name="Luo M."/>
            <person name="Kudrna D."/>
            <person name="Wing R.A."/>
            <person name="Meyers B.C."/>
            <person name="Yi K."/>
            <person name="Kong H."/>
            <person name="Lavrijsen P."/>
            <person name="Sunseri F."/>
            <person name="Falavigna A."/>
            <person name="Ye Y."/>
            <person name="Leebens-Mack J.H."/>
            <person name="Chen G."/>
        </authorList>
    </citation>
    <scope>NUCLEOTIDE SEQUENCE [LARGE SCALE GENOMIC DNA]</scope>
    <source>
        <strain evidence="6">cv. DH0086</strain>
    </source>
</reference>
<dbReference type="CDD" id="cd03784">
    <property type="entry name" value="GT1_Gtf-like"/>
    <property type="match status" value="1"/>
</dbReference>
<evidence type="ECO:0000256" key="4">
    <source>
        <dbReference type="RuleBase" id="RU362057"/>
    </source>
</evidence>
<dbReference type="EMBL" id="CM007383">
    <property type="protein sequence ID" value="ONK74103.1"/>
    <property type="molecule type" value="Genomic_DNA"/>
</dbReference>
<dbReference type="Proteomes" id="UP000243459">
    <property type="component" value="Chromosome 3"/>
</dbReference>
<dbReference type="GO" id="GO:0080043">
    <property type="term" value="F:quercetin 3-O-glucosyltransferase activity"/>
    <property type="evidence" value="ECO:0007669"/>
    <property type="project" value="TreeGrafter"/>
</dbReference>
<dbReference type="SUPFAM" id="SSF53756">
    <property type="entry name" value="UDP-Glycosyltransferase/glycogen phosphorylase"/>
    <property type="match status" value="1"/>
</dbReference>
<keyword evidence="2 3" id="KW-0808">Transferase</keyword>
<proteinExistence type="inferred from homology"/>
<dbReference type="InterPro" id="IPR002213">
    <property type="entry name" value="UDP_glucos_trans"/>
</dbReference>
<organism evidence="5 6">
    <name type="scientific">Asparagus officinalis</name>
    <name type="common">Garden asparagus</name>
    <dbReference type="NCBI Taxonomy" id="4686"/>
    <lineage>
        <taxon>Eukaryota</taxon>
        <taxon>Viridiplantae</taxon>
        <taxon>Streptophyta</taxon>
        <taxon>Embryophyta</taxon>
        <taxon>Tracheophyta</taxon>
        <taxon>Spermatophyta</taxon>
        <taxon>Magnoliopsida</taxon>
        <taxon>Liliopsida</taxon>
        <taxon>Asparagales</taxon>
        <taxon>Asparagaceae</taxon>
        <taxon>Asparagoideae</taxon>
        <taxon>Asparagus</taxon>
    </lineage>
</organism>
<evidence type="ECO:0000256" key="2">
    <source>
        <dbReference type="ARBA" id="ARBA00022679"/>
    </source>
</evidence>
<keyword evidence="6" id="KW-1185">Reference proteome</keyword>
<name>A0A5P1F8N1_ASPOF</name>
<evidence type="ECO:0000313" key="5">
    <source>
        <dbReference type="EMBL" id="ONK74103.1"/>
    </source>
</evidence>
<dbReference type="Pfam" id="PF00201">
    <property type="entry name" value="UDPGT"/>
    <property type="match status" value="1"/>
</dbReference>
<evidence type="ECO:0000256" key="1">
    <source>
        <dbReference type="ARBA" id="ARBA00009995"/>
    </source>
</evidence>
<sequence>MGRPHVVMLSIPGQGHINPMLELAQILHSRGFFITFVTRAQRESILRSQGPDALRRDSRISDTRQSDGCSVARFADPESHVVRWCLMTYENCAAPFKDLLVRLNSLRGGAEGHLRRVALDVAEELSIRSFVFMTMSACGFICSLYLDEVIRRDDNNLTMDTPIDFIPGLKDIRPRDLPSFVRTADQEDFIFKLAQNAAKKSVGAKNLLLNTFDLLEDEVLNALKSKFQKVYTVGPLASHNTTTPTKPMRLSLWKEEDRGYTEWLNQQRPSSVIYVNFGSIITITTEELVEFAWGLANSNHPFLWVIRHDLVCGRSAVLPKDFLDKTKERSYILSWCSQDEVISHKSIGGFLSHCGWNSTLESINSGVPMICWPRFDDQNMNARYVCKEWGFGIEIDEDVKRGQVTSKVKELMEGEKGDEIRKNVVYWRERAKKAATQGGSSYENINELIEDINLV</sequence>
<dbReference type="FunFam" id="3.40.50.2000:FF:000027">
    <property type="entry name" value="Glycosyltransferase"/>
    <property type="match status" value="1"/>
</dbReference>
<dbReference type="InterPro" id="IPR035595">
    <property type="entry name" value="UDP_glycos_trans_CS"/>
</dbReference>
<dbReference type="OrthoDB" id="5835829at2759"/>
<dbReference type="PROSITE" id="PS00375">
    <property type="entry name" value="UDPGT"/>
    <property type="match status" value="1"/>
</dbReference>
<protein>
    <recommendedName>
        <fullName evidence="4">Glycosyltransferase</fullName>
        <ecNumber evidence="4">2.4.1.-</ecNumber>
    </recommendedName>
</protein>
<gene>
    <name evidence="5" type="ORF">A4U43_C03F2800</name>
</gene>
<evidence type="ECO:0000256" key="3">
    <source>
        <dbReference type="RuleBase" id="RU003718"/>
    </source>
</evidence>
<dbReference type="Gramene" id="ONK74103">
    <property type="protein sequence ID" value="ONK74103"/>
    <property type="gene ID" value="A4U43_C03F2800"/>
</dbReference>
<accession>A0A5P1F8N1</accession>
<dbReference type="AlphaFoldDB" id="A0A5P1F8N1"/>
<dbReference type="EC" id="2.4.1.-" evidence="4"/>
<keyword evidence="3" id="KW-0328">Glycosyltransferase</keyword>
<evidence type="ECO:0000313" key="6">
    <source>
        <dbReference type="Proteomes" id="UP000243459"/>
    </source>
</evidence>
<dbReference type="GO" id="GO:0080044">
    <property type="term" value="F:quercetin 7-O-glucosyltransferase activity"/>
    <property type="evidence" value="ECO:0007669"/>
    <property type="project" value="TreeGrafter"/>
</dbReference>
<dbReference type="Gene3D" id="3.40.50.2000">
    <property type="entry name" value="Glycogen Phosphorylase B"/>
    <property type="match status" value="2"/>
</dbReference>